<feature type="transmembrane region" description="Helical" evidence="1">
    <location>
        <begin position="164"/>
        <end position="187"/>
    </location>
</feature>
<accession>A0A6N2SQX9</accession>
<keyword evidence="1" id="KW-0472">Membrane</keyword>
<dbReference type="RefSeq" id="WP_156343284.1">
    <property type="nucleotide sequence ID" value="NZ_CACRTA010000018.1"/>
</dbReference>
<evidence type="ECO:0008006" key="3">
    <source>
        <dbReference type="Google" id="ProtNLM"/>
    </source>
</evidence>
<feature type="transmembrane region" description="Helical" evidence="1">
    <location>
        <begin position="199"/>
        <end position="221"/>
    </location>
</feature>
<keyword evidence="1" id="KW-1133">Transmembrane helix</keyword>
<gene>
    <name evidence="2" type="ORF">BVLFYP11_01334</name>
</gene>
<feature type="transmembrane region" description="Helical" evidence="1">
    <location>
        <begin position="275"/>
        <end position="292"/>
    </location>
</feature>
<dbReference type="Pfam" id="PF14897">
    <property type="entry name" value="EpsG"/>
    <property type="match status" value="1"/>
</dbReference>
<protein>
    <recommendedName>
        <fullName evidence="3">EpsG family protein</fullName>
    </recommendedName>
</protein>
<feature type="transmembrane region" description="Helical" evidence="1">
    <location>
        <begin position="98"/>
        <end position="116"/>
    </location>
</feature>
<feature type="transmembrane region" description="Helical" evidence="1">
    <location>
        <begin position="31"/>
        <end position="48"/>
    </location>
</feature>
<organism evidence="2">
    <name type="scientific">Phocaeicola vulgatus</name>
    <name type="common">Bacteroides vulgatus</name>
    <dbReference type="NCBI Taxonomy" id="821"/>
    <lineage>
        <taxon>Bacteria</taxon>
        <taxon>Pseudomonadati</taxon>
        <taxon>Bacteroidota</taxon>
        <taxon>Bacteroidia</taxon>
        <taxon>Bacteroidales</taxon>
        <taxon>Bacteroidaceae</taxon>
        <taxon>Phocaeicola</taxon>
    </lineage>
</organism>
<evidence type="ECO:0000313" key="2">
    <source>
        <dbReference type="EMBL" id="VYS95917.1"/>
    </source>
</evidence>
<feature type="transmembrane region" description="Helical" evidence="1">
    <location>
        <begin position="128"/>
        <end position="158"/>
    </location>
</feature>
<name>A0A6N2SQX9_PHOVU</name>
<dbReference type="AlphaFoldDB" id="A0A6N2SQX9"/>
<keyword evidence="1" id="KW-0812">Transmembrane</keyword>
<dbReference type="InterPro" id="IPR049458">
    <property type="entry name" value="EpsG-like"/>
</dbReference>
<proteinExistence type="predicted"/>
<sequence length="396" mass="46527">MIYIFIYGIFLLIGIYDIKKKGLLKEKSRNALLNLMILVLTLFRGLRWNTGTDWEQFLEVFQYVDEDSALVFIRNTGEILEPGYTFLNYLVKCIFDHYTAFLLISNFIVLICYKFFAVNIITRYQCLAFVMIIITYQFFPVRQNIAGAILMVSLVYFIKKKYCGFILFAIVASLFHKSSLIVLPLIFLSRKNFNNQFYIIAYLIIPFLNISFLNNGIVALSPYICLISEDFDTAVKNYMNYGIGVIPFSLGSYLYYFLLLLLFCYVRKVALTTELSGKFNIIFNLFFINIWGMKMAQITGIFGLIRLFSYFDFCINILFCFYVLLQIDGKLKVVKNSFFISCFSFLFFFGFYFNKSIRSYSNLIFPYYSVFNSSYHRYGNPELKNTEDSFFEIILK</sequence>
<evidence type="ECO:0000256" key="1">
    <source>
        <dbReference type="SAM" id="Phobius"/>
    </source>
</evidence>
<dbReference type="EMBL" id="CACRTA010000018">
    <property type="protein sequence ID" value="VYS95917.1"/>
    <property type="molecule type" value="Genomic_DNA"/>
</dbReference>
<feature type="transmembrane region" description="Helical" evidence="1">
    <location>
        <begin position="337"/>
        <end position="353"/>
    </location>
</feature>
<reference evidence="2" key="1">
    <citation type="submission" date="2019-11" db="EMBL/GenBank/DDBJ databases">
        <authorList>
            <person name="Feng L."/>
        </authorList>
    </citation>
    <scope>NUCLEOTIDE SEQUENCE</scope>
    <source>
        <strain evidence="2">BvulgatusLFYP11</strain>
    </source>
</reference>
<feature type="transmembrane region" description="Helical" evidence="1">
    <location>
        <begin position="304"/>
        <end position="325"/>
    </location>
</feature>
<feature type="transmembrane region" description="Helical" evidence="1">
    <location>
        <begin position="241"/>
        <end position="263"/>
    </location>
</feature>